<dbReference type="AlphaFoldDB" id="A0A8G2BLS9"/>
<keyword evidence="3 5" id="KW-1133">Transmembrane helix</keyword>
<feature type="transmembrane region" description="Helical" evidence="5">
    <location>
        <begin position="37"/>
        <end position="70"/>
    </location>
</feature>
<feature type="transmembrane region" description="Helical" evidence="5">
    <location>
        <begin position="76"/>
        <end position="99"/>
    </location>
</feature>
<proteinExistence type="predicted"/>
<feature type="transmembrane region" description="Helical" evidence="5">
    <location>
        <begin position="395"/>
        <end position="417"/>
    </location>
</feature>
<dbReference type="PANTHER" id="PTHR10283:SF82">
    <property type="entry name" value="SOLUTE CARRIER FAMILY 13 MEMBER 2"/>
    <property type="match status" value="1"/>
</dbReference>
<protein>
    <submittedName>
        <fullName evidence="6">Anion transporter</fullName>
    </submittedName>
</protein>
<feature type="transmembrane region" description="Helical" evidence="5">
    <location>
        <begin position="6"/>
        <end position="25"/>
    </location>
</feature>
<feature type="transmembrane region" description="Helical" evidence="5">
    <location>
        <begin position="437"/>
        <end position="457"/>
    </location>
</feature>
<evidence type="ECO:0000313" key="6">
    <source>
        <dbReference type="EMBL" id="SDG26065.1"/>
    </source>
</evidence>
<feature type="transmembrane region" description="Helical" evidence="5">
    <location>
        <begin position="145"/>
        <end position="164"/>
    </location>
</feature>
<dbReference type="EMBL" id="FNBW01000013">
    <property type="protein sequence ID" value="SDG26065.1"/>
    <property type="molecule type" value="Genomic_DNA"/>
</dbReference>
<accession>A0A8G2BLS9</accession>
<dbReference type="GO" id="GO:0005886">
    <property type="term" value="C:plasma membrane"/>
    <property type="evidence" value="ECO:0007669"/>
    <property type="project" value="TreeGrafter"/>
</dbReference>
<keyword evidence="7" id="KW-1185">Reference proteome</keyword>
<feature type="transmembrane region" description="Helical" evidence="5">
    <location>
        <begin position="286"/>
        <end position="305"/>
    </location>
</feature>
<feature type="transmembrane region" description="Helical" evidence="5">
    <location>
        <begin position="264"/>
        <end position="280"/>
    </location>
</feature>
<comment type="subcellular location">
    <subcellularLocation>
        <location evidence="1">Membrane</location>
        <topology evidence="1">Multi-pass membrane protein</topology>
    </subcellularLocation>
</comment>
<sequence length="464" mass="48970">MTASLRHTVTIVILAASSCTLWFMPVPEGASPEIMRAAALVVLAIGAWASVLLPEHLVAVAFFLAAMILHVSSPPVIFSGFASPAFWLVFGGLIIGAAVDRTGLGGRIARTLVRRFTGGYLATVAGVVTVCLALGFLMPSTMGRLVLLLPIVLALADRLGYLAGSRGRTGLVIATGFGSYLGPVAILPANVPNNVLLGAAQTFHGIQIQYFDWLLIHFPVLGLLKSILLVLVVWRLFNDTPIRGEEAAEEASEPSYWSRDEQRLALLLAAALALWATDAVHGVSPAWISLAAGLICLLPVVGLVPPQTFRDKVPINPLIYVAGILGVGALVADSGLGETLAHVVLDNVSMDGEHPAKAFFALSLMTTLLGTVSTMPGIPAILTPIAGDIATASGLPLKTVLMTFVNGFSTVLFPYQVPPLIVLLQLGNIPASAAVRTALVTAFFTVLILMPLNYFWWRILGLLP</sequence>
<feature type="transmembrane region" description="Helical" evidence="5">
    <location>
        <begin position="211"/>
        <end position="234"/>
    </location>
</feature>
<feature type="transmembrane region" description="Helical" evidence="5">
    <location>
        <begin position="356"/>
        <end position="383"/>
    </location>
</feature>
<feature type="transmembrane region" description="Helical" evidence="5">
    <location>
        <begin position="171"/>
        <end position="191"/>
    </location>
</feature>
<name>A0A8G2BLS9_9PROT</name>
<dbReference type="InterPro" id="IPR001898">
    <property type="entry name" value="SLC13A/DASS"/>
</dbReference>
<dbReference type="GO" id="GO:0008514">
    <property type="term" value="F:organic anion transmembrane transporter activity"/>
    <property type="evidence" value="ECO:0007669"/>
    <property type="project" value="UniProtKB-ARBA"/>
</dbReference>
<organism evidence="6 7">
    <name type="scientific">Thalassobaculum litoreum DSM 18839</name>
    <dbReference type="NCBI Taxonomy" id="1123362"/>
    <lineage>
        <taxon>Bacteria</taxon>
        <taxon>Pseudomonadati</taxon>
        <taxon>Pseudomonadota</taxon>
        <taxon>Alphaproteobacteria</taxon>
        <taxon>Rhodospirillales</taxon>
        <taxon>Thalassobaculaceae</taxon>
        <taxon>Thalassobaculum</taxon>
    </lineage>
</organism>
<evidence type="ECO:0000256" key="4">
    <source>
        <dbReference type="ARBA" id="ARBA00023136"/>
    </source>
</evidence>
<gene>
    <name evidence="6" type="ORF">SAMN05660686_03811</name>
</gene>
<dbReference type="GO" id="GO:1905039">
    <property type="term" value="P:carboxylic acid transmembrane transport"/>
    <property type="evidence" value="ECO:0007669"/>
    <property type="project" value="UniProtKB-ARBA"/>
</dbReference>
<dbReference type="PANTHER" id="PTHR10283">
    <property type="entry name" value="SOLUTE CARRIER FAMILY 13 MEMBER"/>
    <property type="match status" value="1"/>
</dbReference>
<dbReference type="RefSeq" id="WP_245702050.1">
    <property type="nucleotide sequence ID" value="NZ_FNBW01000013.1"/>
</dbReference>
<feature type="transmembrane region" description="Helical" evidence="5">
    <location>
        <begin position="120"/>
        <end position="139"/>
    </location>
</feature>
<dbReference type="Proteomes" id="UP000198615">
    <property type="component" value="Unassembled WGS sequence"/>
</dbReference>
<evidence type="ECO:0000256" key="2">
    <source>
        <dbReference type="ARBA" id="ARBA00022692"/>
    </source>
</evidence>
<evidence type="ECO:0000256" key="1">
    <source>
        <dbReference type="ARBA" id="ARBA00004141"/>
    </source>
</evidence>
<evidence type="ECO:0000313" key="7">
    <source>
        <dbReference type="Proteomes" id="UP000198615"/>
    </source>
</evidence>
<comment type="caution">
    <text evidence="6">The sequence shown here is derived from an EMBL/GenBank/DDBJ whole genome shotgun (WGS) entry which is preliminary data.</text>
</comment>
<dbReference type="Pfam" id="PF00939">
    <property type="entry name" value="Na_sulph_symp"/>
    <property type="match status" value="1"/>
</dbReference>
<reference evidence="6 7" key="1">
    <citation type="submission" date="2016-10" db="EMBL/GenBank/DDBJ databases">
        <authorList>
            <person name="Varghese N."/>
            <person name="Submissions S."/>
        </authorList>
    </citation>
    <scope>NUCLEOTIDE SEQUENCE [LARGE SCALE GENOMIC DNA]</scope>
    <source>
        <strain evidence="6 7">DSM 18839</strain>
    </source>
</reference>
<dbReference type="PROSITE" id="PS51257">
    <property type="entry name" value="PROKAR_LIPOPROTEIN"/>
    <property type="match status" value="1"/>
</dbReference>
<evidence type="ECO:0000256" key="3">
    <source>
        <dbReference type="ARBA" id="ARBA00022989"/>
    </source>
</evidence>
<evidence type="ECO:0000256" key="5">
    <source>
        <dbReference type="SAM" id="Phobius"/>
    </source>
</evidence>
<feature type="transmembrane region" description="Helical" evidence="5">
    <location>
        <begin position="317"/>
        <end position="336"/>
    </location>
</feature>
<keyword evidence="2 5" id="KW-0812">Transmembrane</keyword>
<keyword evidence="4 5" id="KW-0472">Membrane</keyword>